<dbReference type="AlphaFoldDB" id="A0A2K0WBV4"/>
<dbReference type="CDD" id="cd08278">
    <property type="entry name" value="benzyl_alcohol_DH"/>
    <property type="match status" value="1"/>
</dbReference>
<reference evidence="7 8" key="1">
    <citation type="submission" date="2017-06" db="EMBL/GenBank/DDBJ databases">
        <title>Genome of Fusarium nygamai isolate CS10214.</title>
        <authorList>
            <person name="Gardiner D.M."/>
            <person name="Obanor F."/>
            <person name="Kazan K."/>
        </authorList>
    </citation>
    <scope>NUCLEOTIDE SEQUENCE [LARGE SCALE GENOMIC DNA]</scope>
    <source>
        <strain evidence="7 8">CS10214</strain>
    </source>
</reference>
<dbReference type="GO" id="GO:0016491">
    <property type="term" value="F:oxidoreductase activity"/>
    <property type="evidence" value="ECO:0007669"/>
    <property type="project" value="UniProtKB-KW"/>
</dbReference>
<evidence type="ECO:0000256" key="3">
    <source>
        <dbReference type="ARBA" id="ARBA00022723"/>
    </source>
</evidence>
<comment type="caution">
    <text evidence="7">The sequence shown here is derived from an EMBL/GenBank/DDBJ whole genome shotgun (WGS) entry which is preliminary data.</text>
</comment>
<gene>
    <name evidence="7" type="ORF">FNYG_06846</name>
</gene>
<feature type="domain" description="Enoyl reductase (ER)" evidence="6">
    <location>
        <begin position="16"/>
        <end position="361"/>
    </location>
</feature>
<keyword evidence="3" id="KW-0479">Metal-binding</keyword>
<dbReference type="Pfam" id="PF00107">
    <property type="entry name" value="ADH_zinc_N"/>
    <property type="match status" value="1"/>
</dbReference>
<dbReference type="InterPro" id="IPR036291">
    <property type="entry name" value="NAD(P)-bd_dom_sf"/>
</dbReference>
<sequence>MASPTTTKALVMREKGKPLSLEELKVSRPQAQQLLVEVVACGICHTDLTCASLVSAGIIREVGSSVGDNLKVGDSVILSFNSCGVCGLCASNNPAYCSSFQLLNGPHPQSDKNTGYASADDTPVLGGFFGQSSFAQLALVDARSVVVVPDVSREELKVLAPLGCGIQTGVGSVINTLRVEKGTSFAVFGAGAVGLSAIIAAKNLGAGPIVAVDLIDSRLELAKKLGATHVFNGKDPDLVGAVKSIASANSGLRYALDTTGVVPVIQTMVQCLGALGRSVTVGVSAPDTQLSLPVMALMASGQSFGACIEGDSVPSEFIPYLVAEVKSGRFPLQDLVKFYPVDRHKEAWESMANGTAIKPVLIWD</sequence>
<dbReference type="OrthoDB" id="1560166at2759"/>
<name>A0A2K0WBV4_GIBNY</name>
<evidence type="ECO:0000313" key="8">
    <source>
        <dbReference type="Proteomes" id="UP000236664"/>
    </source>
</evidence>
<dbReference type="FunFam" id="3.40.50.720:FF:000003">
    <property type="entry name" value="S-(hydroxymethyl)glutathione dehydrogenase"/>
    <property type="match status" value="1"/>
</dbReference>
<proteinExistence type="inferred from homology"/>
<dbReference type="Gene3D" id="3.90.180.10">
    <property type="entry name" value="Medium-chain alcohol dehydrogenases, catalytic domain"/>
    <property type="match status" value="1"/>
</dbReference>
<dbReference type="InterPro" id="IPR013149">
    <property type="entry name" value="ADH-like_C"/>
</dbReference>
<evidence type="ECO:0000256" key="4">
    <source>
        <dbReference type="ARBA" id="ARBA00022833"/>
    </source>
</evidence>
<evidence type="ECO:0000256" key="2">
    <source>
        <dbReference type="ARBA" id="ARBA00008072"/>
    </source>
</evidence>
<keyword evidence="5" id="KW-0560">Oxidoreductase</keyword>
<dbReference type="STRING" id="42673.A0A2K0WBV4"/>
<evidence type="ECO:0000256" key="1">
    <source>
        <dbReference type="ARBA" id="ARBA00001947"/>
    </source>
</evidence>
<evidence type="ECO:0000313" key="7">
    <source>
        <dbReference type="EMBL" id="PNP79753.1"/>
    </source>
</evidence>
<dbReference type="InterPro" id="IPR011032">
    <property type="entry name" value="GroES-like_sf"/>
</dbReference>
<dbReference type="SMART" id="SM00829">
    <property type="entry name" value="PKS_ER"/>
    <property type="match status" value="1"/>
</dbReference>
<protein>
    <recommendedName>
        <fullName evidence="6">Enoyl reductase (ER) domain-containing protein</fullName>
    </recommendedName>
</protein>
<dbReference type="PANTHER" id="PTHR43350:SF2">
    <property type="entry name" value="GROES-LIKE ZINC-BINDING ALCOHOL DEHYDROGENASE FAMILY PROTEIN"/>
    <property type="match status" value="1"/>
</dbReference>
<dbReference type="Proteomes" id="UP000236664">
    <property type="component" value="Unassembled WGS sequence"/>
</dbReference>
<keyword evidence="8" id="KW-1185">Reference proteome</keyword>
<evidence type="ECO:0000256" key="5">
    <source>
        <dbReference type="ARBA" id="ARBA00023002"/>
    </source>
</evidence>
<dbReference type="SUPFAM" id="SSF51735">
    <property type="entry name" value="NAD(P)-binding Rossmann-fold domains"/>
    <property type="match status" value="1"/>
</dbReference>
<dbReference type="Gene3D" id="3.40.50.720">
    <property type="entry name" value="NAD(P)-binding Rossmann-like Domain"/>
    <property type="match status" value="1"/>
</dbReference>
<dbReference type="SUPFAM" id="SSF50129">
    <property type="entry name" value="GroES-like"/>
    <property type="match status" value="1"/>
</dbReference>
<accession>A0A2K0WBV4</accession>
<dbReference type="InterPro" id="IPR020843">
    <property type="entry name" value="ER"/>
</dbReference>
<dbReference type="InterPro" id="IPR013154">
    <property type="entry name" value="ADH-like_N"/>
</dbReference>
<keyword evidence="4" id="KW-0862">Zinc</keyword>
<dbReference type="PANTHER" id="PTHR43350">
    <property type="entry name" value="NAD-DEPENDENT ALCOHOL DEHYDROGENASE"/>
    <property type="match status" value="1"/>
</dbReference>
<comment type="similarity">
    <text evidence="2">Belongs to the zinc-containing alcohol dehydrogenase family.</text>
</comment>
<comment type="cofactor">
    <cofactor evidence="1">
        <name>Zn(2+)</name>
        <dbReference type="ChEBI" id="CHEBI:29105"/>
    </cofactor>
</comment>
<dbReference type="Pfam" id="PF08240">
    <property type="entry name" value="ADH_N"/>
    <property type="match status" value="1"/>
</dbReference>
<evidence type="ECO:0000259" key="6">
    <source>
        <dbReference type="SMART" id="SM00829"/>
    </source>
</evidence>
<dbReference type="GO" id="GO:0046872">
    <property type="term" value="F:metal ion binding"/>
    <property type="evidence" value="ECO:0007669"/>
    <property type="project" value="UniProtKB-KW"/>
</dbReference>
<organism evidence="7 8">
    <name type="scientific">Gibberella nygamai</name>
    <name type="common">Bean root rot disease fungus</name>
    <name type="synonym">Fusarium nygamai</name>
    <dbReference type="NCBI Taxonomy" id="42673"/>
    <lineage>
        <taxon>Eukaryota</taxon>
        <taxon>Fungi</taxon>
        <taxon>Dikarya</taxon>
        <taxon>Ascomycota</taxon>
        <taxon>Pezizomycotina</taxon>
        <taxon>Sordariomycetes</taxon>
        <taxon>Hypocreomycetidae</taxon>
        <taxon>Hypocreales</taxon>
        <taxon>Nectriaceae</taxon>
        <taxon>Fusarium</taxon>
        <taxon>Fusarium fujikuroi species complex</taxon>
    </lineage>
</organism>
<dbReference type="EMBL" id="MTQA01000088">
    <property type="protein sequence ID" value="PNP79753.1"/>
    <property type="molecule type" value="Genomic_DNA"/>
</dbReference>